<comment type="caution">
    <text evidence="1">The sequence shown here is derived from an EMBL/GenBank/DDBJ whole genome shotgun (WGS) entry which is preliminary data.</text>
</comment>
<evidence type="ECO:0000313" key="1">
    <source>
        <dbReference type="EMBL" id="RZS46800.1"/>
    </source>
</evidence>
<dbReference type="RefSeq" id="WP_130483655.1">
    <property type="nucleotide sequence ID" value="NZ_SGWV01000013.1"/>
</dbReference>
<dbReference type="EMBL" id="SGWV01000013">
    <property type="protein sequence ID" value="RZS46800.1"/>
    <property type="molecule type" value="Genomic_DNA"/>
</dbReference>
<dbReference type="Proteomes" id="UP000293433">
    <property type="component" value="Unassembled WGS sequence"/>
</dbReference>
<evidence type="ECO:0000313" key="2">
    <source>
        <dbReference type="Proteomes" id="UP000293433"/>
    </source>
</evidence>
<reference evidence="1 2" key="1">
    <citation type="submission" date="2019-02" db="EMBL/GenBank/DDBJ databases">
        <title>Genomic Encyclopedia of Type Strains, Phase IV (KMG-IV): sequencing the most valuable type-strain genomes for metagenomic binning, comparative biology and taxonomic classification.</title>
        <authorList>
            <person name="Goeker M."/>
        </authorList>
    </citation>
    <scope>NUCLEOTIDE SEQUENCE [LARGE SCALE GENOMIC DNA]</scope>
    <source>
        <strain evidence="1 2">DSM 10617</strain>
    </source>
</reference>
<name>A0A4Q7LAY6_9BURK</name>
<evidence type="ECO:0008006" key="3">
    <source>
        <dbReference type="Google" id="ProtNLM"/>
    </source>
</evidence>
<proteinExistence type="predicted"/>
<keyword evidence="2" id="KW-1185">Reference proteome</keyword>
<protein>
    <recommendedName>
        <fullName evidence="3">DUF302 domain-containing protein</fullName>
    </recommendedName>
</protein>
<dbReference type="AlphaFoldDB" id="A0A4Q7LAY6"/>
<dbReference type="SUPFAM" id="SSF103247">
    <property type="entry name" value="TT1751-like"/>
    <property type="match status" value="1"/>
</dbReference>
<dbReference type="InterPro" id="IPR035923">
    <property type="entry name" value="TT1751-like_sf"/>
</dbReference>
<dbReference type="OrthoDB" id="9151292at2"/>
<accession>A0A4Q7LAY6</accession>
<gene>
    <name evidence="1" type="ORF">EV685_3831</name>
</gene>
<organism evidence="1 2">
    <name type="scientific">Sphaerotilus mobilis</name>
    <dbReference type="NCBI Taxonomy" id="47994"/>
    <lineage>
        <taxon>Bacteria</taxon>
        <taxon>Pseudomonadati</taxon>
        <taxon>Pseudomonadota</taxon>
        <taxon>Betaproteobacteria</taxon>
        <taxon>Burkholderiales</taxon>
        <taxon>Sphaerotilaceae</taxon>
        <taxon>Sphaerotilus</taxon>
    </lineage>
</organism>
<sequence>MVRHLLSQTADAARESARNGHAAAATAGTAIAWRSWLTGCMAVVMLAAGAVRVETFEQRRRSSHLDAARTVDRLKSAAGAHGLSVIAVIPMPGQHAELVVLGPYPGETAVVQHDHVRDQTHDLSLPLALHVHTTEDGHAEVSFHDLGMAGAQALPGELRDGLAALPALVGTALGEAERPLIGPVAPTGLRHRAGRALGLSGDGRADEHVAIDAWSAHARARARSDA</sequence>